<dbReference type="STRING" id="45357.A0A2V1ANV7"/>
<dbReference type="GO" id="GO:0012505">
    <property type="term" value="C:endomembrane system"/>
    <property type="evidence" value="ECO:0007669"/>
    <property type="project" value="UniProtKB-SubCell"/>
</dbReference>
<keyword evidence="3" id="KW-0926">Vacuole</keyword>
<dbReference type="GeneID" id="37008597"/>
<dbReference type="SMART" id="SM00320">
    <property type="entry name" value="WD40"/>
    <property type="match status" value="2"/>
</dbReference>
<dbReference type="InterPro" id="IPR048720">
    <property type="entry name" value="PROPPIN"/>
</dbReference>
<keyword evidence="11" id="KW-1185">Reference proteome</keyword>
<comment type="subcellular location">
    <subcellularLocation>
        <location evidence="1">Endomembrane system</location>
        <topology evidence="1">Peripheral membrane protein</topology>
    </subcellularLocation>
    <subcellularLocation>
        <location evidence="8">Vacuole membrane</location>
    </subcellularLocation>
</comment>
<dbReference type="PANTHER" id="PTHR11227">
    <property type="entry name" value="WD-REPEAT PROTEIN INTERACTING WITH PHOSPHOINOSIDES WIPI -RELATED"/>
    <property type="match status" value="1"/>
</dbReference>
<protein>
    <recommendedName>
        <fullName evidence="12">SVP1-like protein 2</fullName>
    </recommendedName>
</protein>
<dbReference type="Pfam" id="PF21032">
    <property type="entry name" value="PROPPIN"/>
    <property type="match status" value="1"/>
</dbReference>
<dbReference type="InterPro" id="IPR015943">
    <property type="entry name" value="WD40/YVTN_repeat-like_dom_sf"/>
</dbReference>
<evidence type="ECO:0000256" key="5">
    <source>
        <dbReference type="ARBA" id="ARBA00022737"/>
    </source>
</evidence>
<evidence type="ECO:0000256" key="7">
    <source>
        <dbReference type="ARBA" id="ARBA00025740"/>
    </source>
</evidence>
<keyword evidence="4" id="KW-0853">WD repeat</keyword>
<dbReference type="InterPro" id="IPR001680">
    <property type="entry name" value="WD40_rpt"/>
</dbReference>
<name>A0A2V1ANV7_9ASCO</name>
<evidence type="ECO:0000256" key="9">
    <source>
        <dbReference type="SAM" id="MobiDB-lite"/>
    </source>
</evidence>
<evidence type="ECO:0000256" key="4">
    <source>
        <dbReference type="ARBA" id="ARBA00022574"/>
    </source>
</evidence>
<dbReference type="GO" id="GO:0005774">
    <property type="term" value="C:vacuolar membrane"/>
    <property type="evidence" value="ECO:0007669"/>
    <property type="project" value="UniProtKB-SubCell"/>
</dbReference>
<evidence type="ECO:0000256" key="2">
    <source>
        <dbReference type="ARBA" id="ARBA00022448"/>
    </source>
</evidence>
<sequence length="423" mass="46783">MPISRAQQKRTPFHDVKFNQDQDCFAVAHEMGFSVYNTNPIDPRVSRTFSGTSSSGTGIGLISMLHRTNYVALVGGGKNPKYPNNKVIIWDDLKRKASLNLGFMGPVVNVLLSRIRIVVVLKNQVVVYEFSAPPKKFASYETYDNEHGLADLSVHSSASQSPSPAPSSSSSLRSGNGITRDVPKYQILAFPGRTVGQIQIVDVSPEGSEKNLVSIIKAHKARIRCICLSRTGNMVASASETGTIIRIHSTTSTALLFEFRRGLDRAIITSMSFSPNDSKLAVLSDKNTLHVFNVGPSTEPSLPDQFDGEVSLRKSPTNRQHILSKLQLPIGIPQYFQSTWSFCSVNISKYHTDFDESSDISSDIGTVGWSGNSNIIIIWKEKRIWENYSIVEKVTASTNKKKSDLTEYELVRSSWKSLDEVSD</sequence>
<feature type="region of interest" description="Disordered" evidence="9">
    <location>
        <begin position="154"/>
        <end position="175"/>
    </location>
</feature>
<dbReference type="Gene3D" id="2.130.10.10">
    <property type="entry name" value="YVTN repeat-like/Quinoprotein amine dehydrogenase"/>
    <property type="match status" value="1"/>
</dbReference>
<dbReference type="Proteomes" id="UP000244309">
    <property type="component" value="Unassembled WGS sequence"/>
</dbReference>
<feature type="compositionally biased region" description="Low complexity" evidence="9">
    <location>
        <begin position="156"/>
        <end position="171"/>
    </location>
</feature>
<comment type="caution">
    <text evidence="10">The sequence shown here is derived from an EMBL/GenBank/DDBJ whole genome shotgun (WGS) entry which is preliminary data.</text>
</comment>
<reference evidence="10 11" key="1">
    <citation type="submission" date="2017-12" db="EMBL/GenBank/DDBJ databases">
        <title>Genome Sequence of a Multidrug-Resistant Candida haemulonii Isolate from a Patient with Chronic Leg Ulcers in Israel.</title>
        <authorList>
            <person name="Chow N.A."/>
            <person name="Gade L."/>
            <person name="Batra D."/>
            <person name="Rowe L.A."/>
            <person name="Ben-Ami R."/>
            <person name="Loparev V.N."/>
            <person name="Litvintseva A.P."/>
        </authorList>
    </citation>
    <scope>NUCLEOTIDE SEQUENCE [LARGE SCALE GENOMIC DNA]</scope>
    <source>
        <strain evidence="10 11">B11899</strain>
    </source>
</reference>
<dbReference type="AlphaFoldDB" id="A0A2V1ANV7"/>
<evidence type="ECO:0000313" key="11">
    <source>
        <dbReference type="Proteomes" id="UP000244309"/>
    </source>
</evidence>
<keyword evidence="5" id="KW-0677">Repeat</keyword>
<dbReference type="OrthoDB" id="1667587at2759"/>
<dbReference type="VEuPathDB" id="FungiDB:CXQ85_003266"/>
<proteinExistence type="inferred from homology"/>
<dbReference type="EMBL" id="PKFO01000002">
    <property type="protein sequence ID" value="PVH19422.1"/>
    <property type="molecule type" value="Genomic_DNA"/>
</dbReference>
<evidence type="ECO:0000256" key="1">
    <source>
        <dbReference type="ARBA" id="ARBA00004184"/>
    </source>
</evidence>
<accession>A0A2V1ANV7</accession>
<comment type="similarity">
    <text evidence="7">Belongs to the WD repeat PROPPIN family.</text>
</comment>
<evidence type="ECO:0000256" key="8">
    <source>
        <dbReference type="ARBA" id="ARBA00037813"/>
    </source>
</evidence>
<dbReference type="InterPro" id="IPR036322">
    <property type="entry name" value="WD40_repeat_dom_sf"/>
</dbReference>
<keyword evidence="6" id="KW-0653">Protein transport</keyword>
<dbReference type="SUPFAM" id="SSF50978">
    <property type="entry name" value="WD40 repeat-like"/>
    <property type="match status" value="1"/>
</dbReference>
<keyword evidence="2" id="KW-0813">Transport</keyword>
<evidence type="ECO:0000256" key="6">
    <source>
        <dbReference type="ARBA" id="ARBA00022927"/>
    </source>
</evidence>
<dbReference type="GO" id="GO:0015031">
    <property type="term" value="P:protein transport"/>
    <property type="evidence" value="ECO:0007669"/>
    <property type="project" value="UniProtKB-KW"/>
</dbReference>
<gene>
    <name evidence="10" type="ORF">CXQ85_003266</name>
</gene>
<organism evidence="10 11">
    <name type="scientific">Candidozyma haemuli</name>
    <dbReference type="NCBI Taxonomy" id="45357"/>
    <lineage>
        <taxon>Eukaryota</taxon>
        <taxon>Fungi</taxon>
        <taxon>Dikarya</taxon>
        <taxon>Ascomycota</taxon>
        <taxon>Saccharomycotina</taxon>
        <taxon>Pichiomycetes</taxon>
        <taxon>Metschnikowiaceae</taxon>
        <taxon>Candidozyma</taxon>
    </lineage>
</organism>
<evidence type="ECO:0008006" key="12">
    <source>
        <dbReference type="Google" id="ProtNLM"/>
    </source>
</evidence>
<evidence type="ECO:0000256" key="3">
    <source>
        <dbReference type="ARBA" id="ARBA00022554"/>
    </source>
</evidence>
<dbReference type="RefSeq" id="XP_025340362.1">
    <property type="nucleotide sequence ID" value="XM_025486914.1"/>
</dbReference>
<evidence type="ECO:0000313" key="10">
    <source>
        <dbReference type="EMBL" id="PVH19422.1"/>
    </source>
</evidence>